<accession>A0AAP0C5W8</accession>
<keyword evidence="2" id="KW-1185">Reference proteome</keyword>
<proteinExistence type="predicted"/>
<dbReference type="Proteomes" id="UP001408789">
    <property type="component" value="Unassembled WGS sequence"/>
</dbReference>
<evidence type="ECO:0000313" key="1">
    <source>
        <dbReference type="EMBL" id="KAK9050666.1"/>
    </source>
</evidence>
<protein>
    <submittedName>
        <fullName evidence="1">Uncharacterized protein</fullName>
    </submittedName>
</protein>
<organism evidence="1 2">
    <name type="scientific">Deinandra increscens subsp. villosa</name>
    <dbReference type="NCBI Taxonomy" id="3103831"/>
    <lineage>
        <taxon>Eukaryota</taxon>
        <taxon>Viridiplantae</taxon>
        <taxon>Streptophyta</taxon>
        <taxon>Embryophyta</taxon>
        <taxon>Tracheophyta</taxon>
        <taxon>Spermatophyta</taxon>
        <taxon>Magnoliopsida</taxon>
        <taxon>eudicotyledons</taxon>
        <taxon>Gunneridae</taxon>
        <taxon>Pentapetalae</taxon>
        <taxon>asterids</taxon>
        <taxon>campanulids</taxon>
        <taxon>Asterales</taxon>
        <taxon>Asteraceae</taxon>
        <taxon>Asteroideae</taxon>
        <taxon>Heliantheae alliance</taxon>
        <taxon>Madieae</taxon>
        <taxon>Madiinae</taxon>
        <taxon>Deinandra</taxon>
    </lineage>
</organism>
<dbReference type="AlphaFoldDB" id="A0AAP0C5W8"/>
<name>A0AAP0C5W8_9ASTR</name>
<dbReference type="EMBL" id="JBCNJP010000476">
    <property type="protein sequence ID" value="KAK9050666.1"/>
    <property type="molecule type" value="Genomic_DNA"/>
</dbReference>
<comment type="caution">
    <text evidence="1">The sequence shown here is derived from an EMBL/GenBank/DDBJ whole genome shotgun (WGS) entry which is preliminary data.</text>
</comment>
<reference evidence="1 2" key="1">
    <citation type="submission" date="2024-04" db="EMBL/GenBank/DDBJ databases">
        <title>The reference genome of an endangered Asteraceae, Deinandra increscens subsp. villosa, native to the Central Coast of California.</title>
        <authorList>
            <person name="Guilliams M."/>
            <person name="Hasenstab-Lehman K."/>
            <person name="Meyer R."/>
            <person name="Mcevoy S."/>
        </authorList>
    </citation>
    <scope>NUCLEOTIDE SEQUENCE [LARGE SCALE GENOMIC DNA]</scope>
    <source>
        <tissue evidence="1">Leaf</tissue>
    </source>
</reference>
<evidence type="ECO:0000313" key="2">
    <source>
        <dbReference type="Proteomes" id="UP001408789"/>
    </source>
</evidence>
<sequence>MVRPAAKTSIRESWFSSCWYSGAGVYLGSTDVKKASTGSTGLEGPPWSKLTFFRGPFLIGLEGLGAYGVAVATNPVVSGLTGVLVFRGFSSELDDRVLERR</sequence>
<gene>
    <name evidence="1" type="ORF">SSX86_030364</name>
</gene>